<sequence>MTDFIGFPKIARLSREVIISEKIDGTCGVIFIGEDGEFLIGSRTRWITPEQDNYGFARWAMEHKEDLLKLGPGRHFGEFWGSGIQRGYGLPKGEKRFSLFNTIRWCLHGKKPQQIPTGDPRIVKTQDVLPACCSLVPVLYRGFFDTNAVDQCLNILKNNGSFASPGFTKPEGVVVYHIAGNVAFKKTIEKDSEYKGKEKEV</sequence>
<evidence type="ECO:0000259" key="1">
    <source>
        <dbReference type="Pfam" id="PF09414"/>
    </source>
</evidence>
<name>A0A6H2A0U9_9ZZZZ</name>
<protein>
    <submittedName>
        <fullName evidence="2">Putative RNA ligase</fullName>
    </submittedName>
</protein>
<dbReference type="AlphaFoldDB" id="A0A6H2A0U9"/>
<evidence type="ECO:0000313" key="2">
    <source>
        <dbReference type="EMBL" id="QJA53813.1"/>
    </source>
</evidence>
<feature type="domain" description="RNA ligase" evidence="1">
    <location>
        <begin position="15"/>
        <end position="180"/>
    </location>
</feature>
<dbReference type="GO" id="GO:0016874">
    <property type="term" value="F:ligase activity"/>
    <property type="evidence" value="ECO:0007669"/>
    <property type="project" value="UniProtKB-KW"/>
</dbReference>
<dbReference type="Pfam" id="PF09414">
    <property type="entry name" value="RNA_ligase"/>
    <property type="match status" value="1"/>
</dbReference>
<dbReference type="EMBL" id="MT144453">
    <property type="protein sequence ID" value="QJA53813.1"/>
    <property type="molecule type" value="Genomic_DNA"/>
</dbReference>
<reference evidence="2" key="1">
    <citation type="submission" date="2020-03" db="EMBL/GenBank/DDBJ databases">
        <title>The deep terrestrial virosphere.</title>
        <authorList>
            <person name="Holmfeldt K."/>
            <person name="Nilsson E."/>
            <person name="Simone D."/>
            <person name="Lopez-Fernandez M."/>
            <person name="Wu X."/>
            <person name="de Brujin I."/>
            <person name="Lundin D."/>
            <person name="Andersson A."/>
            <person name="Bertilsson S."/>
            <person name="Dopson M."/>
        </authorList>
    </citation>
    <scope>NUCLEOTIDE SEQUENCE</scope>
    <source>
        <strain evidence="2">TM448A04044</strain>
        <strain evidence="3">TM448B01645</strain>
    </source>
</reference>
<dbReference type="EMBL" id="MT144802">
    <property type="protein sequence ID" value="QJH99667.1"/>
    <property type="molecule type" value="Genomic_DNA"/>
</dbReference>
<dbReference type="InterPro" id="IPR021122">
    <property type="entry name" value="RNA_ligase_dom_REL/Rnl2"/>
</dbReference>
<dbReference type="SUPFAM" id="SSF56091">
    <property type="entry name" value="DNA ligase/mRNA capping enzyme, catalytic domain"/>
    <property type="match status" value="1"/>
</dbReference>
<gene>
    <name evidence="2" type="ORF">TM448A04044_0007</name>
    <name evidence="3" type="ORF">TM448B01645_0002</name>
</gene>
<proteinExistence type="predicted"/>
<organism evidence="2">
    <name type="scientific">viral metagenome</name>
    <dbReference type="NCBI Taxonomy" id="1070528"/>
    <lineage>
        <taxon>unclassified sequences</taxon>
        <taxon>metagenomes</taxon>
        <taxon>organismal metagenomes</taxon>
    </lineage>
</organism>
<accession>A0A6H2A0U9</accession>
<evidence type="ECO:0000313" key="3">
    <source>
        <dbReference type="EMBL" id="QJH99667.1"/>
    </source>
</evidence>
<keyword evidence="2" id="KW-0436">Ligase</keyword>